<accession>A0A0U4NZG3</accession>
<dbReference type="OrthoDB" id="9795763at2"/>
<dbReference type="PANTHER" id="PTHR41774">
    <property type="match status" value="1"/>
</dbReference>
<name>A0A0U4NZG3_9PSED</name>
<gene>
    <name evidence="1" type="ORF">APT59_05030</name>
</gene>
<organism evidence="1 2">
    <name type="scientific">Pseudomonas oryzihabitans</name>
    <dbReference type="NCBI Taxonomy" id="47885"/>
    <lineage>
        <taxon>Bacteria</taxon>
        <taxon>Pseudomonadati</taxon>
        <taxon>Pseudomonadota</taxon>
        <taxon>Gammaproteobacteria</taxon>
        <taxon>Pseudomonadales</taxon>
        <taxon>Pseudomonadaceae</taxon>
        <taxon>Pseudomonas</taxon>
    </lineage>
</organism>
<dbReference type="AlphaFoldDB" id="A0A0U4NZG3"/>
<evidence type="ECO:0000313" key="2">
    <source>
        <dbReference type="Proteomes" id="UP000064137"/>
    </source>
</evidence>
<dbReference type="EMBL" id="CP013987">
    <property type="protein sequence ID" value="ALZ83598.1"/>
    <property type="molecule type" value="Genomic_DNA"/>
</dbReference>
<evidence type="ECO:0000313" key="1">
    <source>
        <dbReference type="EMBL" id="ALZ83598.1"/>
    </source>
</evidence>
<proteinExistence type="predicted"/>
<dbReference type="PANTHER" id="PTHR41774:SF1">
    <property type="entry name" value="NGG1P INTERACTING FACTOR NIF3"/>
    <property type="match status" value="1"/>
</dbReference>
<dbReference type="Gene3D" id="3.30.70.120">
    <property type="match status" value="1"/>
</dbReference>
<protein>
    <submittedName>
        <fullName evidence="1">NGG1p interacting factor NIF3</fullName>
    </submittedName>
</protein>
<sequence length="104" mass="11536">MFKLCFYVPDSHLDAVKQAIFAVGGGRLGLYDSCCWQVQGLGQFRPLAGSQPHLGEQGSLEQLTEWRVELVLGDEQVARQAVAALKEVHPYETPAYDVVQVLDF</sequence>
<dbReference type="RefSeq" id="WP_059313850.1">
    <property type="nucleotide sequence ID" value="NZ_CP013987.1"/>
</dbReference>
<dbReference type="KEGG" id="por:APT59_05030"/>
<dbReference type="Proteomes" id="UP000064137">
    <property type="component" value="Chromosome"/>
</dbReference>
<dbReference type="InterPro" id="IPR036069">
    <property type="entry name" value="DUF34/NIF3_sf"/>
</dbReference>
<dbReference type="SUPFAM" id="SSF102705">
    <property type="entry name" value="NIF3 (NGG1p interacting factor 3)-like"/>
    <property type="match status" value="1"/>
</dbReference>
<dbReference type="InterPro" id="IPR015867">
    <property type="entry name" value="N-reg_PII/ATP_PRibTrfase_C"/>
</dbReference>
<dbReference type="FunFam" id="3.30.70.120:FF:000006">
    <property type="entry name" value="GTP cyclohydrolase 1 type 2 homolog"/>
    <property type="match status" value="1"/>
</dbReference>
<reference evidence="1 2" key="1">
    <citation type="submission" date="2016-01" db="EMBL/GenBank/DDBJ databases">
        <title>Annotation of Pseudomonas oryzihabitans USDA-ARS-USMARC-56511.</title>
        <authorList>
            <person name="Harhay G.P."/>
            <person name="Harhay D.M."/>
            <person name="Smith T.P.L."/>
            <person name="Bono J.L."/>
            <person name="Heaton M.P."/>
            <person name="Clawson M.L."/>
            <person name="Chitko-Mckown C.G."/>
            <person name="Capik S.F."/>
            <person name="DeDonder K.D."/>
            <person name="Apley M.D."/>
            <person name="Lubbers B.V."/>
            <person name="White B.J."/>
            <person name="Larson R.L."/>
        </authorList>
    </citation>
    <scope>NUCLEOTIDE SEQUENCE [LARGE SCALE GENOMIC DNA]</scope>
    <source>
        <strain evidence="1 2">USDA-ARS-USMARC-56511</strain>
    </source>
</reference>